<sequence length="275" mass="30849">MPCRCCTVTMRQRNNALMYPSTSLTPPTGPSSGPEEPNFSLCSIAALSRELHTGVPEAWRPRKANNSITSLNASSALPRQVRVCEMPFSKMHKPTLLHNGRVMTFMLKRPTRVRTYLGEANSDSWEIAGATQVTTDTTNITHDCSQSFEVMDARIRGVCELLVDAQVAFATTDPCTCNVRIPSEPELKVVVPVYSGHVRYSSVVLSKMQLFGRPPSSYSRIRGTNMLPRFERGHPCATLHTNQMYLDRVHPSLERIFVSIHMTRPTSSRRLWVIL</sequence>
<protein>
    <submittedName>
        <fullName evidence="1">Uncharacterized protein</fullName>
    </submittedName>
</protein>
<evidence type="ECO:0000313" key="2">
    <source>
        <dbReference type="Proteomes" id="UP000799423"/>
    </source>
</evidence>
<organism evidence="1 2">
    <name type="scientific">Plenodomus tracheiphilus IPT5</name>
    <dbReference type="NCBI Taxonomy" id="1408161"/>
    <lineage>
        <taxon>Eukaryota</taxon>
        <taxon>Fungi</taxon>
        <taxon>Dikarya</taxon>
        <taxon>Ascomycota</taxon>
        <taxon>Pezizomycotina</taxon>
        <taxon>Dothideomycetes</taxon>
        <taxon>Pleosporomycetidae</taxon>
        <taxon>Pleosporales</taxon>
        <taxon>Pleosporineae</taxon>
        <taxon>Leptosphaeriaceae</taxon>
        <taxon>Plenodomus</taxon>
    </lineage>
</organism>
<gene>
    <name evidence="1" type="ORF">T440DRAFT_503348</name>
</gene>
<dbReference type="Proteomes" id="UP000799423">
    <property type="component" value="Unassembled WGS sequence"/>
</dbReference>
<dbReference type="EMBL" id="MU006288">
    <property type="protein sequence ID" value="KAF2856676.1"/>
    <property type="molecule type" value="Genomic_DNA"/>
</dbReference>
<keyword evidence="2" id="KW-1185">Reference proteome</keyword>
<proteinExistence type="predicted"/>
<evidence type="ECO:0000313" key="1">
    <source>
        <dbReference type="EMBL" id="KAF2856676.1"/>
    </source>
</evidence>
<name>A0A6A7BMK1_9PLEO</name>
<dbReference type="AlphaFoldDB" id="A0A6A7BMK1"/>
<reference evidence="1" key="1">
    <citation type="submission" date="2020-01" db="EMBL/GenBank/DDBJ databases">
        <authorList>
            <consortium name="DOE Joint Genome Institute"/>
            <person name="Haridas S."/>
            <person name="Albert R."/>
            <person name="Binder M."/>
            <person name="Bloem J."/>
            <person name="Labutti K."/>
            <person name="Salamov A."/>
            <person name="Andreopoulos B."/>
            <person name="Baker S.E."/>
            <person name="Barry K."/>
            <person name="Bills G."/>
            <person name="Bluhm B.H."/>
            <person name="Cannon C."/>
            <person name="Castanera R."/>
            <person name="Culley D.E."/>
            <person name="Daum C."/>
            <person name="Ezra D."/>
            <person name="Gonzalez J.B."/>
            <person name="Henrissat B."/>
            <person name="Kuo A."/>
            <person name="Liang C."/>
            <person name="Lipzen A."/>
            <person name="Lutzoni F."/>
            <person name="Magnuson J."/>
            <person name="Mondo S."/>
            <person name="Nolan M."/>
            <person name="Ohm R."/>
            <person name="Pangilinan J."/>
            <person name="Park H.-J."/>
            <person name="Ramirez L."/>
            <person name="Alfaro M."/>
            <person name="Sun H."/>
            <person name="Tritt A."/>
            <person name="Yoshinaga Y."/>
            <person name="Zwiers L.-H."/>
            <person name="Turgeon B.G."/>
            <person name="Goodwin S.B."/>
            <person name="Spatafora J.W."/>
            <person name="Crous P.W."/>
            <person name="Grigoriev I.V."/>
        </authorList>
    </citation>
    <scope>NUCLEOTIDE SEQUENCE</scope>
    <source>
        <strain evidence="1">IPT5</strain>
    </source>
</reference>
<accession>A0A6A7BMK1</accession>